<evidence type="ECO:0000256" key="5">
    <source>
        <dbReference type="ARBA" id="ARBA00023014"/>
    </source>
</evidence>
<gene>
    <name evidence="7" type="ORF">QJ522_17640</name>
</gene>
<dbReference type="Gene3D" id="3.20.20.70">
    <property type="entry name" value="Aldolase class I"/>
    <property type="match status" value="1"/>
</dbReference>
<accession>A0AAW6TZC5</accession>
<dbReference type="PANTHER" id="PTHR11228:SF7">
    <property type="entry name" value="PQQA PEPTIDE CYCLASE"/>
    <property type="match status" value="1"/>
</dbReference>
<dbReference type="InterPro" id="IPR058240">
    <property type="entry name" value="rSAM_sf"/>
</dbReference>
<dbReference type="RefSeq" id="WP_349246296.1">
    <property type="nucleotide sequence ID" value="NZ_JASCXX010000025.1"/>
</dbReference>
<sequence>MFDLSDNVYNRSLARDEPKFKLWRSAGLLLTYKCNAACEFCYYHCSPEKGGLMSVETCVTAWRSLRNLAGVAAKIHLTGGEPFLYWEHLTEILTEGKRQGLGPVDLVETNGFWAANETLVRDRLRILLDLGVHRMKISADPFHQEYVDLRPVRLLAAVAKELLGPGRVLVRWEEYLDGSQSRSADRGAEGRDAIHVRAYHARPFRFCGRAAGRLADLLASKPGEAFANTDCLSDFLGAKGVHIDPYGNVFSGTCSGIILGNINNTPLEQIWTQFDPHANAFIGMLCRRGPCGLLDEAESLGYRRLDAYADKCHLCTHLRQFLLACAAAPHCIGPPDCYAPIS</sequence>
<dbReference type="Proteomes" id="UP001431776">
    <property type="component" value="Unassembled WGS sequence"/>
</dbReference>
<dbReference type="SFLD" id="SFLDG01067">
    <property type="entry name" value="SPASM/twitch_domain_containing"/>
    <property type="match status" value="1"/>
</dbReference>
<reference evidence="7" key="1">
    <citation type="submission" date="2023-05" db="EMBL/GenBank/DDBJ databases">
        <title>Anaerotaeda fermentans gen. nov., sp. nov., a novel anaerobic planctomycete of the new family within the order Sedimentisphaerales isolated from Taman Peninsula, Russia.</title>
        <authorList>
            <person name="Khomyakova M.A."/>
            <person name="Merkel A.Y."/>
            <person name="Slobodkin A.I."/>
        </authorList>
    </citation>
    <scope>NUCLEOTIDE SEQUENCE</scope>
    <source>
        <strain evidence="7">M17dextr</strain>
    </source>
</reference>
<dbReference type="InterPro" id="IPR007197">
    <property type="entry name" value="rSAM"/>
</dbReference>
<keyword evidence="2" id="KW-0949">S-adenosyl-L-methionine</keyword>
<dbReference type="InterPro" id="IPR013785">
    <property type="entry name" value="Aldolase_TIM"/>
</dbReference>
<evidence type="ECO:0000313" key="7">
    <source>
        <dbReference type="EMBL" id="MDI6450887.1"/>
    </source>
</evidence>
<comment type="caution">
    <text evidence="7">The sequence shown here is derived from an EMBL/GenBank/DDBJ whole genome shotgun (WGS) entry which is preliminary data.</text>
</comment>
<dbReference type="GO" id="GO:0046872">
    <property type="term" value="F:metal ion binding"/>
    <property type="evidence" value="ECO:0007669"/>
    <property type="project" value="UniProtKB-KW"/>
</dbReference>
<evidence type="ECO:0000256" key="3">
    <source>
        <dbReference type="ARBA" id="ARBA00022723"/>
    </source>
</evidence>
<dbReference type="SFLD" id="SFLDS00029">
    <property type="entry name" value="Radical_SAM"/>
    <property type="match status" value="1"/>
</dbReference>
<evidence type="ECO:0000256" key="1">
    <source>
        <dbReference type="ARBA" id="ARBA00001966"/>
    </source>
</evidence>
<protein>
    <submittedName>
        <fullName evidence="7">Radical SAM protein</fullName>
    </submittedName>
</protein>
<dbReference type="InterPro" id="IPR050377">
    <property type="entry name" value="Radical_SAM_PqqE_MftC-like"/>
</dbReference>
<evidence type="ECO:0000256" key="4">
    <source>
        <dbReference type="ARBA" id="ARBA00023004"/>
    </source>
</evidence>
<evidence type="ECO:0000313" key="8">
    <source>
        <dbReference type="Proteomes" id="UP001431776"/>
    </source>
</evidence>
<keyword evidence="3" id="KW-0479">Metal-binding</keyword>
<dbReference type="AlphaFoldDB" id="A0AAW6TZC5"/>
<dbReference type="EMBL" id="JASCXX010000025">
    <property type="protein sequence ID" value="MDI6450887.1"/>
    <property type="molecule type" value="Genomic_DNA"/>
</dbReference>
<dbReference type="PANTHER" id="PTHR11228">
    <property type="entry name" value="RADICAL SAM DOMAIN PROTEIN"/>
    <property type="match status" value="1"/>
</dbReference>
<keyword evidence="5" id="KW-0411">Iron-sulfur</keyword>
<evidence type="ECO:0000259" key="6">
    <source>
        <dbReference type="Pfam" id="PF04055"/>
    </source>
</evidence>
<name>A0AAW6TZC5_9BACT</name>
<dbReference type="SUPFAM" id="SSF102114">
    <property type="entry name" value="Radical SAM enzymes"/>
    <property type="match status" value="1"/>
</dbReference>
<comment type="cofactor">
    <cofactor evidence="1">
        <name>[4Fe-4S] cluster</name>
        <dbReference type="ChEBI" id="CHEBI:49883"/>
    </cofactor>
</comment>
<organism evidence="7 8">
    <name type="scientific">Anaerobaca lacustris</name>
    <dbReference type="NCBI Taxonomy" id="3044600"/>
    <lineage>
        <taxon>Bacteria</taxon>
        <taxon>Pseudomonadati</taxon>
        <taxon>Planctomycetota</taxon>
        <taxon>Phycisphaerae</taxon>
        <taxon>Sedimentisphaerales</taxon>
        <taxon>Anaerobacaceae</taxon>
        <taxon>Anaerobaca</taxon>
    </lineage>
</organism>
<keyword evidence="8" id="KW-1185">Reference proteome</keyword>
<dbReference type="GO" id="GO:0051536">
    <property type="term" value="F:iron-sulfur cluster binding"/>
    <property type="evidence" value="ECO:0007669"/>
    <property type="project" value="UniProtKB-KW"/>
</dbReference>
<dbReference type="GO" id="GO:0003824">
    <property type="term" value="F:catalytic activity"/>
    <property type="evidence" value="ECO:0007669"/>
    <property type="project" value="InterPro"/>
</dbReference>
<keyword evidence="4" id="KW-0408">Iron</keyword>
<dbReference type="CDD" id="cd01335">
    <property type="entry name" value="Radical_SAM"/>
    <property type="match status" value="1"/>
</dbReference>
<feature type="domain" description="Radical SAM core" evidence="6">
    <location>
        <begin position="30"/>
        <end position="148"/>
    </location>
</feature>
<dbReference type="Pfam" id="PF04055">
    <property type="entry name" value="Radical_SAM"/>
    <property type="match status" value="1"/>
</dbReference>
<evidence type="ECO:0000256" key="2">
    <source>
        <dbReference type="ARBA" id="ARBA00022691"/>
    </source>
</evidence>
<proteinExistence type="predicted"/>